<sequence>MIKTSTNMKYYTKIITLLISIISINLGNAQTINETKEYIIDKVKVNPLKSYKTDAVFGDKILPHVVNIYAGEELKKDEQERIFIIEATLLHQGKPILVLLSAFDVKGINSVTVASQKNNNGREFNYLAINIKNDFLNKTITPKEGGQYETQPNNNNGIVEIPVNLTKEGYDSLRKAFLHLCKSYGGSPLKDGLF</sequence>
<protein>
    <submittedName>
        <fullName evidence="1">Uncharacterized protein</fullName>
    </submittedName>
</protein>
<evidence type="ECO:0000313" key="2">
    <source>
        <dbReference type="Proteomes" id="UP000321532"/>
    </source>
</evidence>
<keyword evidence="2" id="KW-1185">Reference proteome</keyword>
<evidence type="ECO:0000313" key="1">
    <source>
        <dbReference type="EMBL" id="GEO05540.1"/>
    </source>
</evidence>
<organism evidence="1 2">
    <name type="scientific">Adhaeribacter aerolatus</name>
    <dbReference type="NCBI Taxonomy" id="670289"/>
    <lineage>
        <taxon>Bacteria</taxon>
        <taxon>Pseudomonadati</taxon>
        <taxon>Bacteroidota</taxon>
        <taxon>Cytophagia</taxon>
        <taxon>Cytophagales</taxon>
        <taxon>Hymenobacteraceae</taxon>
        <taxon>Adhaeribacter</taxon>
    </lineage>
</organism>
<dbReference type="AlphaFoldDB" id="A0A512B0Q1"/>
<comment type="caution">
    <text evidence="1">The sequence shown here is derived from an EMBL/GenBank/DDBJ whole genome shotgun (WGS) entry which is preliminary data.</text>
</comment>
<gene>
    <name evidence="1" type="ORF">AAE02nite_32040</name>
</gene>
<name>A0A512B0Q1_9BACT</name>
<dbReference type="EMBL" id="BJYS01000024">
    <property type="protein sequence ID" value="GEO05540.1"/>
    <property type="molecule type" value="Genomic_DNA"/>
</dbReference>
<dbReference type="Proteomes" id="UP000321532">
    <property type="component" value="Unassembled WGS sequence"/>
</dbReference>
<proteinExistence type="predicted"/>
<accession>A0A512B0Q1</accession>
<reference evidence="1 2" key="1">
    <citation type="submission" date="2019-07" db="EMBL/GenBank/DDBJ databases">
        <title>Whole genome shotgun sequence of Adhaeribacter aerolatus NBRC 106133.</title>
        <authorList>
            <person name="Hosoyama A."/>
            <person name="Uohara A."/>
            <person name="Ohji S."/>
            <person name="Ichikawa N."/>
        </authorList>
    </citation>
    <scope>NUCLEOTIDE SEQUENCE [LARGE SCALE GENOMIC DNA]</scope>
    <source>
        <strain evidence="1 2">NBRC 106133</strain>
    </source>
</reference>